<evidence type="ECO:0000256" key="1">
    <source>
        <dbReference type="ARBA" id="ARBA00004141"/>
    </source>
</evidence>
<keyword evidence="5 10" id="KW-1133">Transmembrane helix</keyword>
<dbReference type="GO" id="GO:0033179">
    <property type="term" value="C:proton-transporting V-type ATPase, V0 domain"/>
    <property type="evidence" value="ECO:0007669"/>
    <property type="project" value="InterPro"/>
</dbReference>
<evidence type="ECO:0000256" key="2">
    <source>
        <dbReference type="ARBA" id="ARBA00009904"/>
    </source>
</evidence>
<evidence type="ECO:0000256" key="3">
    <source>
        <dbReference type="ARBA" id="ARBA00022448"/>
    </source>
</evidence>
<keyword evidence="3 10" id="KW-0813">Transport</keyword>
<feature type="transmembrane region" description="Helical" evidence="10">
    <location>
        <begin position="350"/>
        <end position="381"/>
    </location>
</feature>
<dbReference type="EMBL" id="DSFE01000074">
    <property type="protein sequence ID" value="HEU97872.1"/>
    <property type="molecule type" value="Genomic_DNA"/>
</dbReference>
<feature type="coiled-coil region" evidence="11">
    <location>
        <begin position="218"/>
        <end position="248"/>
    </location>
</feature>
<accession>A0A7C2YLM6</accession>
<protein>
    <recommendedName>
        <fullName evidence="9 10">A-type ATP synthase subunit I</fullName>
    </recommendedName>
</protein>
<dbReference type="AlphaFoldDB" id="A0A7C2YLM6"/>
<organism evidence="12">
    <name type="scientific">Fervidicoccus fontis</name>
    <dbReference type="NCBI Taxonomy" id="683846"/>
    <lineage>
        <taxon>Archaea</taxon>
        <taxon>Thermoproteota</taxon>
        <taxon>Thermoprotei</taxon>
        <taxon>Fervidicoccales</taxon>
        <taxon>Fervidicoccaceae</taxon>
        <taxon>Fervidicoccus</taxon>
    </lineage>
</organism>
<dbReference type="Gene3D" id="3.30.70.2750">
    <property type="match status" value="1"/>
</dbReference>
<feature type="transmembrane region" description="Helical" evidence="10">
    <location>
        <begin position="478"/>
        <end position="501"/>
    </location>
</feature>
<keyword evidence="7 10" id="KW-0472">Membrane</keyword>
<comment type="similarity">
    <text evidence="2 10">Belongs to the V-ATPase 116 kDa subunit family.</text>
</comment>
<dbReference type="Gene3D" id="3.30.70.2170">
    <property type="match status" value="1"/>
</dbReference>
<keyword evidence="4 10" id="KW-0812">Transmembrane</keyword>
<evidence type="ECO:0000256" key="10">
    <source>
        <dbReference type="RuleBase" id="RU361189"/>
    </source>
</evidence>
<evidence type="ECO:0000256" key="11">
    <source>
        <dbReference type="SAM" id="Coils"/>
    </source>
</evidence>
<feature type="transmembrane region" description="Helical" evidence="10">
    <location>
        <begin position="608"/>
        <end position="632"/>
    </location>
</feature>
<comment type="caution">
    <text evidence="12">The sequence shown here is derived from an EMBL/GenBank/DDBJ whole genome shotgun (WGS) entry which is preliminary data.</text>
</comment>
<evidence type="ECO:0000313" key="12">
    <source>
        <dbReference type="EMBL" id="HEU97872.1"/>
    </source>
</evidence>
<dbReference type="Proteomes" id="UP000885664">
    <property type="component" value="Unassembled WGS sequence"/>
</dbReference>
<dbReference type="GO" id="GO:0016471">
    <property type="term" value="C:vacuolar proton-transporting V-type ATPase complex"/>
    <property type="evidence" value="ECO:0007669"/>
    <property type="project" value="TreeGrafter"/>
</dbReference>
<dbReference type="PANTHER" id="PTHR11629">
    <property type="entry name" value="VACUOLAR PROTON ATPASES"/>
    <property type="match status" value="1"/>
</dbReference>
<keyword evidence="11" id="KW-0175">Coiled coil</keyword>
<comment type="function">
    <text evidence="8">Component of the A-type ATP synthase that produces ATP from ADP in the presence of a proton gradient across the membrane.</text>
</comment>
<evidence type="ECO:0000256" key="9">
    <source>
        <dbReference type="ARBA" id="ARBA00068671"/>
    </source>
</evidence>
<feature type="transmembrane region" description="Helical" evidence="10">
    <location>
        <begin position="393"/>
        <end position="415"/>
    </location>
</feature>
<evidence type="ECO:0000256" key="4">
    <source>
        <dbReference type="ARBA" id="ARBA00022692"/>
    </source>
</evidence>
<sequence>MFVSKDIAEVVIMVSKDRANTLTSALLASEMFHPIALDSSFPGYSDPNLQRAQYELNSKVKKLEDYLKEMREFAPTFEGTLKVSDWLKFSKEVTGEIASIEAKVDPLIVQMREGKQQASKLIETLKLLEPICQLDVDLKRLSELKIFAIKIGEIPREYAESISSLMGEGYTFVWQRNEEKAFALVVVLREEEKALEKKLSSIGFKQLELPEGLPPNPVVTCEETRKELEELEEMLEARRKELMEFRGRILELYAKAATALGALKLLAMSKYTDYHAIIRGFVPSDSVKKLKNILKRSLGDEYIFFTGRIERGFNIQGVPSSVSVPRLLAPFKMLVDNYGAPKTSEIYPALMVAITFPIIFALMFPDAGHGLLVMLFGYFMMRKARGREGWKNTGLLAIYLGAASIVTGILAGEFFGPLTKLSELLWNGHPLLPTPFEGGASAVDIMINVSLRLGAMLLILGTFLGFLNYLLERNLSGALAIGLPKFLAFTFALYPFLIYNAPQAGSIIYGAIFGGAGGLQSMLVKWGASVSLLFVFLAEPAVHAMKHEEGSLSSALIMSFMEMFDTVLMMIGNMASFLRILGLSVAHAGLMYSFAVLADLLAGGIIEIIAAVLVYALGNLLAAGLEGIIVFAHSLRLHYYEWFSKFYSGSGMPFSPLRPMLSIVIE</sequence>
<proteinExistence type="inferred from homology"/>
<dbReference type="GO" id="GO:0007035">
    <property type="term" value="P:vacuolar acidification"/>
    <property type="evidence" value="ECO:0007669"/>
    <property type="project" value="TreeGrafter"/>
</dbReference>
<feature type="transmembrane region" description="Helical" evidence="10">
    <location>
        <begin position="577"/>
        <end position="601"/>
    </location>
</feature>
<reference evidence="12" key="1">
    <citation type="journal article" date="2020" name="mSystems">
        <title>Genome- and Community-Level Interaction Insights into Carbon Utilization and Element Cycling Functions of Hydrothermarchaeota in Hydrothermal Sediment.</title>
        <authorList>
            <person name="Zhou Z."/>
            <person name="Liu Y."/>
            <person name="Xu W."/>
            <person name="Pan J."/>
            <person name="Luo Z.H."/>
            <person name="Li M."/>
        </authorList>
    </citation>
    <scope>NUCLEOTIDE SEQUENCE [LARGE SCALE GENOMIC DNA]</scope>
    <source>
        <strain evidence="12">SpSt-1259</strain>
    </source>
</reference>
<evidence type="ECO:0000256" key="5">
    <source>
        <dbReference type="ARBA" id="ARBA00022989"/>
    </source>
</evidence>
<feature type="transmembrane region" description="Helical" evidence="10">
    <location>
        <begin position="507"/>
        <end position="538"/>
    </location>
</feature>
<keyword evidence="6 10" id="KW-0406">Ion transport</keyword>
<evidence type="ECO:0000256" key="6">
    <source>
        <dbReference type="ARBA" id="ARBA00023065"/>
    </source>
</evidence>
<dbReference type="Gene3D" id="1.20.1460.20">
    <property type="match status" value="1"/>
</dbReference>
<gene>
    <name evidence="12" type="ORF">ENO36_03335</name>
</gene>
<dbReference type="Pfam" id="PF01496">
    <property type="entry name" value="V_ATPase_I"/>
    <property type="match status" value="2"/>
</dbReference>
<name>A0A7C2YLM6_9CREN</name>
<dbReference type="PANTHER" id="PTHR11629:SF63">
    <property type="entry name" value="V-TYPE PROTON ATPASE SUBUNIT A"/>
    <property type="match status" value="1"/>
</dbReference>
<comment type="subcellular location">
    <subcellularLocation>
        <location evidence="1">Membrane</location>
        <topology evidence="1">Multi-pass membrane protein</topology>
    </subcellularLocation>
</comment>
<dbReference type="GO" id="GO:0051117">
    <property type="term" value="F:ATPase binding"/>
    <property type="evidence" value="ECO:0007669"/>
    <property type="project" value="TreeGrafter"/>
</dbReference>
<feature type="transmembrane region" description="Helical" evidence="10">
    <location>
        <begin position="453"/>
        <end position="471"/>
    </location>
</feature>
<evidence type="ECO:0000256" key="7">
    <source>
        <dbReference type="ARBA" id="ARBA00023136"/>
    </source>
</evidence>
<dbReference type="GO" id="GO:0046961">
    <property type="term" value="F:proton-transporting ATPase activity, rotational mechanism"/>
    <property type="evidence" value="ECO:0007669"/>
    <property type="project" value="InterPro"/>
</dbReference>
<evidence type="ECO:0000256" key="8">
    <source>
        <dbReference type="ARBA" id="ARBA00059506"/>
    </source>
</evidence>
<dbReference type="InterPro" id="IPR002490">
    <property type="entry name" value="V-ATPase_116kDa_su"/>
</dbReference>